<name>A0ABD0NTU4_CIRMR</name>
<sequence length="57" mass="6705">DLHIWVRKVIRQAAMGDSSFLTFDPKKERPHLVRYDIQAVAFIIVTLKLLFKLDDHV</sequence>
<reference evidence="2 3" key="1">
    <citation type="submission" date="2024-05" db="EMBL/GenBank/DDBJ databases">
        <title>Genome sequencing and assembly of Indian major carp, Cirrhinus mrigala (Hamilton, 1822).</title>
        <authorList>
            <person name="Mohindra V."/>
            <person name="Chowdhury L.M."/>
            <person name="Lal K."/>
            <person name="Jena J.K."/>
        </authorList>
    </citation>
    <scope>NUCLEOTIDE SEQUENCE [LARGE SCALE GENOMIC DNA]</scope>
    <source>
        <strain evidence="2">CM1030</strain>
        <tissue evidence="2">Blood</tissue>
    </source>
</reference>
<feature type="non-terminal residue" evidence="2">
    <location>
        <position position="1"/>
    </location>
</feature>
<dbReference type="Pfam" id="PF20645">
    <property type="entry name" value="Rrn7_cyclin_C"/>
    <property type="match status" value="1"/>
</dbReference>
<organism evidence="2 3">
    <name type="scientific">Cirrhinus mrigala</name>
    <name type="common">Mrigala</name>
    <dbReference type="NCBI Taxonomy" id="683832"/>
    <lineage>
        <taxon>Eukaryota</taxon>
        <taxon>Metazoa</taxon>
        <taxon>Chordata</taxon>
        <taxon>Craniata</taxon>
        <taxon>Vertebrata</taxon>
        <taxon>Euteleostomi</taxon>
        <taxon>Actinopterygii</taxon>
        <taxon>Neopterygii</taxon>
        <taxon>Teleostei</taxon>
        <taxon>Ostariophysi</taxon>
        <taxon>Cypriniformes</taxon>
        <taxon>Cyprinidae</taxon>
        <taxon>Labeoninae</taxon>
        <taxon>Labeonini</taxon>
        <taxon>Cirrhinus</taxon>
    </lineage>
</organism>
<dbReference type="Proteomes" id="UP001529510">
    <property type="component" value="Unassembled WGS sequence"/>
</dbReference>
<feature type="non-terminal residue" evidence="2">
    <location>
        <position position="57"/>
    </location>
</feature>
<comment type="caution">
    <text evidence="2">The sequence shown here is derived from an EMBL/GenBank/DDBJ whole genome shotgun (WGS) entry which is preliminary data.</text>
</comment>
<evidence type="ECO:0000259" key="1">
    <source>
        <dbReference type="Pfam" id="PF20645"/>
    </source>
</evidence>
<accession>A0ABD0NTU4</accession>
<dbReference type="EMBL" id="JAMKFB020000020">
    <property type="protein sequence ID" value="KAL0164680.1"/>
    <property type="molecule type" value="Genomic_DNA"/>
</dbReference>
<feature type="domain" description="Rrn7/TAF1B C-terminal cyclin" evidence="1">
    <location>
        <begin position="1"/>
        <end position="56"/>
    </location>
</feature>
<dbReference type="AlphaFoldDB" id="A0ABD0NTU4"/>
<proteinExistence type="predicted"/>
<evidence type="ECO:0000313" key="3">
    <source>
        <dbReference type="Proteomes" id="UP001529510"/>
    </source>
</evidence>
<evidence type="ECO:0000313" key="2">
    <source>
        <dbReference type="EMBL" id="KAL0164680.1"/>
    </source>
</evidence>
<gene>
    <name evidence="2" type="ORF">M9458_040433</name>
</gene>
<protein>
    <recommendedName>
        <fullName evidence="1">Rrn7/TAF1B C-terminal cyclin domain-containing protein</fullName>
    </recommendedName>
</protein>
<dbReference type="InterPro" id="IPR048538">
    <property type="entry name" value="Rrn7_cyclin_C"/>
</dbReference>
<keyword evidence="3" id="KW-1185">Reference proteome</keyword>